<gene>
    <name evidence="3" type="ORF">Bca52824_034436</name>
</gene>
<keyword evidence="4" id="KW-1185">Reference proteome</keyword>
<feature type="transmembrane region" description="Helical" evidence="2">
    <location>
        <begin position="20"/>
        <end position="36"/>
    </location>
</feature>
<keyword evidence="2" id="KW-0472">Membrane</keyword>
<evidence type="ECO:0000256" key="2">
    <source>
        <dbReference type="SAM" id="Phobius"/>
    </source>
</evidence>
<evidence type="ECO:0000313" key="4">
    <source>
        <dbReference type="Proteomes" id="UP000886595"/>
    </source>
</evidence>
<organism evidence="3 4">
    <name type="scientific">Brassica carinata</name>
    <name type="common">Ethiopian mustard</name>
    <name type="synonym">Abyssinian cabbage</name>
    <dbReference type="NCBI Taxonomy" id="52824"/>
    <lineage>
        <taxon>Eukaryota</taxon>
        <taxon>Viridiplantae</taxon>
        <taxon>Streptophyta</taxon>
        <taxon>Embryophyta</taxon>
        <taxon>Tracheophyta</taxon>
        <taxon>Spermatophyta</taxon>
        <taxon>Magnoliopsida</taxon>
        <taxon>eudicotyledons</taxon>
        <taxon>Gunneridae</taxon>
        <taxon>Pentapetalae</taxon>
        <taxon>rosids</taxon>
        <taxon>malvids</taxon>
        <taxon>Brassicales</taxon>
        <taxon>Brassicaceae</taxon>
        <taxon>Brassiceae</taxon>
        <taxon>Brassica</taxon>
    </lineage>
</organism>
<feature type="region of interest" description="Disordered" evidence="1">
    <location>
        <begin position="59"/>
        <end position="84"/>
    </location>
</feature>
<reference evidence="3 4" key="1">
    <citation type="submission" date="2020-02" db="EMBL/GenBank/DDBJ databases">
        <authorList>
            <person name="Ma Q."/>
            <person name="Huang Y."/>
            <person name="Song X."/>
            <person name="Pei D."/>
        </authorList>
    </citation>
    <scope>NUCLEOTIDE SEQUENCE [LARGE SCALE GENOMIC DNA]</scope>
    <source>
        <strain evidence="3">Sxm20200214</strain>
        <tissue evidence="3">Leaf</tissue>
    </source>
</reference>
<dbReference type="Proteomes" id="UP000886595">
    <property type="component" value="Unassembled WGS sequence"/>
</dbReference>
<evidence type="ECO:0000313" key="3">
    <source>
        <dbReference type="EMBL" id="KAG2297964.1"/>
    </source>
</evidence>
<accession>A0A8X7RZW5</accession>
<keyword evidence="2" id="KW-1133">Transmembrane helix</keyword>
<sequence length="84" mass="9726">MFPRNDITKARPKTGMKQQWLFLFLILCLFVLFRMVDAPHRRLLRNDQSKAAQLTAFKQTSVKSDPSNFLSSWTYGSGRDDPCS</sequence>
<proteinExistence type="predicted"/>
<protein>
    <submittedName>
        <fullName evidence="3">Uncharacterized protein</fullName>
    </submittedName>
</protein>
<name>A0A8X7RZW5_BRACI</name>
<dbReference type="AlphaFoldDB" id="A0A8X7RZW5"/>
<evidence type="ECO:0000256" key="1">
    <source>
        <dbReference type="SAM" id="MobiDB-lite"/>
    </source>
</evidence>
<feature type="compositionally biased region" description="Polar residues" evidence="1">
    <location>
        <begin position="59"/>
        <end position="75"/>
    </location>
</feature>
<dbReference type="EMBL" id="JAAMPC010000008">
    <property type="protein sequence ID" value="KAG2297964.1"/>
    <property type="molecule type" value="Genomic_DNA"/>
</dbReference>
<comment type="caution">
    <text evidence="3">The sequence shown here is derived from an EMBL/GenBank/DDBJ whole genome shotgun (WGS) entry which is preliminary data.</text>
</comment>
<keyword evidence="2" id="KW-0812">Transmembrane</keyword>